<dbReference type="SUPFAM" id="SSF50729">
    <property type="entry name" value="PH domain-like"/>
    <property type="match status" value="1"/>
</dbReference>
<dbReference type="EMBL" id="BEXD01001035">
    <property type="protein sequence ID" value="GBB91873.1"/>
    <property type="molecule type" value="Genomic_DNA"/>
</dbReference>
<dbReference type="Gene3D" id="2.30.29.30">
    <property type="entry name" value="Pleckstrin-homology domain (PH domain)/Phosphotyrosine-binding domain (PTB)"/>
    <property type="match status" value="1"/>
</dbReference>
<feature type="compositionally biased region" description="Basic and acidic residues" evidence="9">
    <location>
        <begin position="602"/>
        <end position="614"/>
    </location>
</feature>
<feature type="compositionally biased region" description="Low complexity" evidence="9">
    <location>
        <begin position="667"/>
        <end position="715"/>
    </location>
</feature>
<dbReference type="PROSITE" id="PS51847">
    <property type="entry name" value="SMP"/>
    <property type="match status" value="1"/>
</dbReference>
<reference evidence="13 14" key="1">
    <citation type="submission" date="2017-11" db="EMBL/GenBank/DDBJ databases">
        <title>The genome of Rhizophagus clarus HR1 reveals common genetic basis of auxotrophy among arbuscular mycorrhizal fungi.</title>
        <authorList>
            <person name="Kobayashi Y."/>
        </authorList>
    </citation>
    <scope>NUCLEOTIDE SEQUENCE [LARGE SCALE GENOMIC DNA]</scope>
    <source>
        <strain evidence="13 14">HR1</strain>
    </source>
</reference>
<organism evidence="13 14">
    <name type="scientific">Rhizophagus clarus</name>
    <dbReference type="NCBI Taxonomy" id="94130"/>
    <lineage>
        <taxon>Eukaryota</taxon>
        <taxon>Fungi</taxon>
        <taxon>Fungi incertae sedis</taxon>
        <taxon>Mucoromycota</taxon>
        <taxon>Glomeromycotina</taxon>
        <taxon>Glomeromycetes</taxon>
        <taxon>Glomerales</taxon>
        <taxon>Glomeraceae</taxon>
        <taxon>Rhizophagus</taxon>
    </lineage>
</organism>
<protein>
    <recommendedName>
        <fullName evidence="15">SMP-LTD domain-containing protein</fullName>
    </recommendedName>
</protein>
<feature type="domain" description="SMP-LTD" evidence="12">
    <location>
        <begin position="248"/>
        <end position="437"/>
    </location>
</feature>
<keyword evidence="3 10" id="KW-0812">Transmembrane</keyword>
<keyword evidence="2" id="KW-0813">Transport</keyword>
<evidence type="ECO:0000256" key="8">
    <source>
        <dbReference type="ARBA" id="ARBA00023136"/>
    </source>
</evidence>
<dbReference type="InterPro" id="IPR001849">
    <property type="entry name" value="PH_domain"/>
</dbReference>
<keyword evidence="6" id="KW-0445">Lipid transport</keyword>
<evidence type="ECO:0000256" key="4">
    <source>
        <dbReference type="ARBA" id="ARBA00022824"/>
    </source>
</evidence>
<feature type="compositionally biased region" description="Polar residues" evidence="9">
    <location>
        <begin position="716"/>
        <end position="741"/>
    </location>
</feature>
<dbReference type="InterPro" id="IPR031468">
    <property type="entry name" value="SMP_LBD"/>
</dbReference>
<dbReference type="GO" id="GO:0005789">
    <property type="term" value="C:endoplasmic reticulum membrane"/>
    <property type="evidence" value="ECO:0007669"/>
    <property type="project" value="UniProtKB-SubCell"/>
</dbReference>
<feature type="compositionally biased region" description="Low complexity" evidence="9">
    <location>
        <begin position="849"/>
        <end position="860"/>
    </location>
</feature>
<feature type="compositionally biased region" description="Low complexity" evidence="9">
    <location>
        <begin position="786"/>
        <end position="819"/>
    </location>
</feature>
<proteinExistence type="predicted"/>
<evidence type="ECO:0008006" key="15">
    <source>
        <dbReference type="Google" id="ProtNLM"/>
    </source>
</evidence>
<comment type="caution">
    <text evidence="13">The sequence shown here is derived from an EMBL/GenBank/DDBJ whole genome shotgun (WGS) entry which is preliminary data.</text>
</comment>
<dbReference type="PANTHER" id="PTHR13466">
    <property type="entry name" value="TEX2 PROTEIN-RELATED"/>
    <property type="match status" value="1"/>
</dbReference>
<keyword evidence="8 10" id="KW-0472">Membrane</keyword>
<feature type="compositionally biased region" description="Pro residues" evidence="9">
    <location>
        <begin position="462"/>
        <end position="477"/>
    </location>
</feature>
<keyword evidence="7" id="KW-0446">Lipid-binding</keyword>
<dbReference type="STRING" id="94130.A0A2Z6QNG0"/>
<feature type="region of interest" description="Disordered" evidence="9">
    <location>
        <begin position="786"/>
        <end position="905"/>
    </location>
</feature>
<feature type="compositionally biased region" description="Basic and acidic residues" evidence="9">
    <location>
        <begin position="451"/>
        <end position="460"/>
    </location>
</feature>
<name>A0A2Z6QNG0_9GLOM</name>
<keyword evidence="4" id="KW-0256">Endoplasmic reticulum</keyword>
<dbReference type="InterPro" id="IPR011993">
    <property type="entry name" value="PH-like_dom_sf"/>
</dbReference>
<evidence type="ECO:0000256" key="10">
    <source>
        <dbReference type="SAM" id="Phobius"/>
    </source>
</evidence>
<feature type="compositionally biased region" description="Basic and acidic residues" evidence="9">
    <location>
        <begin position="482"/>
        <end position="492"/>
    </location>
</feature>
<feature type="region of interest" description="Disordered" evidence="9">
    <location>
        <begin position="662"/>
        <end position="747"/>
    </location>
</feature>
<evidence type="ECO:0000256" key="6">
    <source>
        <dbReference type="ARBA" id="ARBA00023055"/>
    </source>
</evidence>
<dbReference type="GO" id="GO:1990456">
    <property type="term" value="P:mitochondrion-endoplasmic reticulum membrane tethering"/>
    <property type="evidence" value="ECO:0007669"/>
    <property type="project" value="TreeGrafter"/>
</dbReference>
<evidence type="ECO:0000256" key="9">
    <source>
        <dbReference type="SAM" id="MobiDB-lite"/>
    </source>
</evidence>
<dbReference type="PROSITE" id="PS50003">
    <property type="entry name" value="PH_DOMAIN"/>
    <property type="match status" value="1"/>
</dbReference>
<dbReference type="Pfam" id="PF00169">
    <property type="entry name" value="PH"/>
    <property type="match status" value="1"/>
</dbReference>
<sequence length="905" mass="100317">MTLASFLFIYAFGGLTFLPLLGGIITIIIFPPWTWKIKKNTTMKFDDVSSKDLLNSNSTNRDDSSYHKFGWLRVTKEFDLPNNGSNKSTFGMMKQGITSFMEGSSNNKNNKRMKDSYFAVLKYNTLFMYDSERQLDCKGIIKLSNHDVTIFPEQLPDNEIFTKSSSIRLTKKPSICAEMAINNDCSNTNYYLFCDTGVEKEDWYFALQRSSKLESNDNSTDKQINKDKSLFDSFAMNYLLKTLYSNDDHLQTQWLNAILGRIFLSVYKTQAIKDYFIRKLVRKIKKVRKPGFLSDIQIKSVDVGDGIPYITNPELVKLSPGGDLDVDISLNYTGGFRVEIETEAIISVGVKTIKVPLVLAVVLRGLQGKMLLRVKSPPTNRLWMGFHEMPKLDLLIEPIVSETQLKFAPIIKTIESKIHEMIMDSLVLPNMDDTSFFNSFGMGGIYEGEVEQPKQQKETPVETPPSTPSTPPTPPSVLLPTDPEKETPKSTEEENVVADIQSTLTTNEEVLRVVTSSPARLESTKSDAKVEVSVPTITTAVTSNVTENNNRSWSSTATTKLKSAFSEPNLLKTNTSRFRSLSKQFMKQRIDDSSSAIVKETVKEPAKEHTKESNGENNLSPSNSSNSSNNSAQTTTSSTSTFRRWSQVNIQQIRRRTGIGGILNQASNSNSNSNNNSNDNNNDNNNKNTNITSNNQTNNKTTSNTSTSSSTSNNTENDAQKSQDSSPDSIPITLSTDSVNPVDSVDNRSPSMIIENFAPLSASPKNISPLNISPISAVSPTVTTVTTTPTKSTSTEYLTLPTSSLSHSTIQNDMPKTTTPTPPPSPPKSPKESPNVHINSPHSPPHTPPHSAKSTKSTSSHNRDSFLSENNSLHDDDEFFPEVTPSILNTPVEELNRVLAKDTVK</sequence>
<evidence type="ECO:0000259" key="12">
    <source>
        <dbReference type="PROSITE" id="PS51847"/>
    </source>
</evidence>
<evidence type="ECO:0000256" key="7">
    <source>
        <dbReference type="ARBA" id="ARBA00023121"/>
    </source>
</evidence>
<evidence type="ECO:0000259" key="11">
    <source>
        <dbReference type="PROSITE" id="PS50003"/>
    </source>
</evidence>
<feature type="transmembrane region" description="Helical" evidence="10">
    <location>
        <begin position="6"/>
        <end position="30"/>
    </location>
</feature>
<keyword evidence="14" id="KW-1185">Reference proteome</keyword>
<dbReference type="AlphaFoldDB" id="A0A2Z6QNG0"/>
<feature type="region of interest" description="Disordered" evidence="9">
    <location>
        <begin position="602"/>
        <end position="645"/>
    </location>
</feature>
<accession>A0A2Z6QNG0</accession>
<evidence type="ECO:0000256" key="5">
    <source>
        <dbReference type="ARBA" id="ARBA00022989"/>
    </source>
</evidence>
<keyword evidence="5 10" id="KW-1133">Transmembrane helix</keyword>
<dbReference type="PANTHER" id="PTHR13466:SF19">
    <property type="entry name" value="NUCLEUS-VACUOLE JUNCTION PROTEIN 2"/>
    <property type="match status" value="1"/>
</dbReference>
<feature type="compositionally biased region" description="Low complexity" evidence="9">
    <location>
        <begin position="615"/>
        <end position="641"/>
    </location>
</feature>
<dbReference type="CDD" id="cd21675">
    <property type="entry name" value="SMP_TEX2"/>
    <property type="match status" value="1"/>
</dbReference>
<dbReference type="Proteomes" id="UP000247702">
    <property type="component" value="Unassembled WGS sequence"/>
</dbReference>
<gene>
    <name evidence="13" type="ORF">RclHR1_01930015</name>
</gene>
<evidence type="ECO:0000256" key="1">
    <source>
        <dbReference type="ARBA" id="ARBA00004586"/>
    </source>
</evidence>
<dbReference type="GO" id="GO:0008289">
    <property type="term" value="F:lipid binding"/>
    <property type="evidence" value="ECO:0007669"/>
    <property type="project" value="UniProtKB-KW"/>
</dbReference>
<feature type="compositionally biased region" description="Basic and acidic residues" evidence="9">
    <location>
        <begin position="894"/>
        <end position="905"/>
    </location>
</feature>
<evidence type="ECO:0000256" key="3">
    <source>
        <dbReference type="ARBA" id="ARBA00022692"/>
    </source>
</evidence>
<dbReference type="GO" id="GO:0032865">
    <property type="term" value="C:ERMES complex"/>
    <property type="evidence" value="ECO:0007669"/>
    <property type="project" value="TreeGrafter"/>
</dbReference>
<evidence type="ECO:0000313" key="13">
    <source>
        <dbReference type="EMBL" id="GBB91873.1"/>
    </source>
</evidence>
<comment type="subcellular location">
    <subcellularLocation>
        <location evidence="1">Endoplasmic reticulum membrane</location>
    </subcellularLocation>
</comment>
<dbReference type="InterPro" id="IPR058801">
    <property type="entry name" value="PDZD8_N"/>
</dbReference>
<evidence type="ECO:0000313" key="14">
    <source>
        <dbReference type="Proteomes" id="UP000247702"/>
    </source>
</evidence>
<dbReference type="GO" id="GO:0015914">
    <property type="term" value="P:phospholipid transport"/>
    <property type="evidence" value="ECO:0007669"/>
    <property type="project" value="TreeGrafter"/>
</dbReference>
<dbReference type="Pfam" id="PF26547">
    <property type="entry name" value="PDZD8_N"/>
    <property type="match status" value="1"/>
</dbReference>
<evidence type="ECO:0000256" key="2">
    <source>
        <dbReference type="ARBA" id="ARBA00022448"/>
    </source>
</evidence>
<feature type="region of interest" description="Disordered" evidence="9">
    <location>
        <begin position="451"/>
        <end position="495"/>
    </location>
</feature>
<feature type="domain" description="PH" evidence="11">
    <location>
        <begin position="91"/>
        <end position="212"/>
    </location>
</feature>